<accession>A0AAP0N4U3</accession>
<dbReference type="Proteomes" id="UP001428341">
    <property type="component" value="Unassembled WGS sequence"/>
</dbReference>
<comment type="caution">
    <text evidence="1">The sequence shown here is derived from an EMBL/GenBank/DDBJ whole genome shotgun (WGS) entry which is preliminary data.</text>
</comment>
<reference evidence="1 2" key="1">
    <citation type="submission" date="2024-05" db="EMBL/GenBank/DDBJ databases">
        <title>Haplotype-resolved chromosome-level genome assembly of Huyou (Citrus changshanensis).</title>
        <authorList>
            <person name="Miao C."/>
            <person name="Chen W."/>
            <person name="Wu Y."/>
            <person name="Wang L."/>
            <person name="Zhao S."/>
            <person name="Grierson D."/>
            <person name="Xu C."/>
            <person name="Chen K."/>
        </authorList>
    </citation>
    <scope>NUCLEOTIDE SEQUENCE [LARGE SCALE GENOMIC DNA]</scope>
    <source>
        <strain evidence="1">01-14</strain>
        <tissue evidence="1">Leaf</tissue>
    </source>
</reference>
<protein>
    <submittedName>
        <fullName evidence="1">Uncharacterized protein</fullName>
    </submittedName>
</protein>
<proteinExistence type="predicted"/>
<evidence type="ECO:0000313" key="2">
    <source>
        <dbReference type="Proteomes" id="UP001428341"/>
    </source>
</evidence>
<gene>
    <name evidence="1" type="ORF">WN944_023526</name>
</gene>
<dbReference type="EMBL" id="JBCGBO010000001">
    <property type="protein sequence ID" value="KAK9230555.1"/>
    <property type="molecule type" value="Genomic_DNA"/>
</dbReference>
<dbReference type="AlphaFoldDB" id="A0AAP0N4U3"/>
<evidence type="ECO:0000313" key="1">
    <source>
        <dbReference type="EMBL" id="KAK9230555.1"/>
    </source>
</evidence>
<organism evidence="1 2">
    <name type="scientific">Citrus x changshan-huyou</name>
    <dbReference type="NCBI Taxonomy" id="2935761"/>
    <lineage>
        <taxon>Eukaryota</taxon>
        <taxon>Viridiplantae</taxon>
        <taxon>Streptophyta</taxon>
        <taxon>Embryophyta</taxon>
        <taxon>Tracheophyta</taxon>
        <taxon>Spermatophyta</taxon>
        <taxon>Magnoliopsida</taxon>
        <taxon>eudicotyledons</taxon>
        <taxon>Gunneridae</taxon>
        <taxon>Pentapetalae</taxon>
        <taxon>rosids</taxon>
        <taxon>malvids</taxon>
        <taxon>Sapindales</taxon>
        <taxon>Rutaceae</taxon>
        <taxon>Aurantioideae</taxon>
        <taxon>Citrus</taxon>
    </lineage>
</organism>
<sequence length="72" mass="8040">MCFMEVAQDLKRRFLQMIYAIIGSRSSNEVNQDGEEPRLTQKVTVKERGIVLKAARGPQGRGIPRGPPAQTN</sequence>
<name>A0AAP0N4U3_9ROSI</name>
<keyword evidence="2" id="KW-1185">Reference proteome</keyword>